<feature type="region of interest" description="Disordered" evidence="1">
    <location>
        <begin position="435"/>
        <end position="466"/>
    </location>
</feature>
<accession>A0A816KCF7</accession>
<feature type="region of interest" description="Disordered" evidence="1">
    <location>
        <begin position="392"/>
        <end position="423"/>
    </location>
</feature>
<reference evidence="2" key="1">
    <citation type="submission" date="2021-02" db="EMBL/GenBank/DDBJ databases">
        <authorList>
            <person name="Nowell W R."/>
        </authorList>
    </citation>
    <scope>NUCLEOTIDE SEQUENCE</scope>
</reference>
<dbReference type="EMBL" id="CAJNRE010000078">
    <property type="protein sequence ID" value="CAF1916059.1"/>
    <property type="molecule type" value="Genomic_DNA"/>
</dbReference>
<comment type="caution">
    <text evidence="2">The sequence shown here is derived from an EMBL/GenBank/DDBJ whole genome shotgun (WGS) entry which is preliminary data.</text>
</comment>
<dbReference type="Proteomes" id="UP000663824">
    <property type="component" value="Unassembled WGS sequence"/>
</dbReference>
<feature type="region of interest" description="Disordered" evidence="1">
    <location>
        <begin position="240"/>
        <end position="313"/>
    </location>
</feature>
<proteinExistence type="predicted"/>
<evidence type="ECO:0000313" key="3">
    <source>
        <dbReference type="Proteomes" id="UP000663824"/>
    </source>
</evidence>
<dbReference type="AlphaFoldDB" id="A0A816KCF7"/>
<organism evidence="2 3">
    <name type="scientific">Rotaria magnacalcarata</name>
    <dbReference type="NCBI Taxonomy" id="392030"/>
    <lineage>
        <taxon>Eukaryota</taxon>
        <taxon>Metazoa</taxon>
        <taxon>Spiralia</taxon>
        <taxon>Gnathifera</taxon>
        <taxon>Rotifera</taxon>
        <taxon>Eurotatoria</taxon>
        <taxon>Bdelloidea</taxon>
        <taxon>Philodinida</taxon>
        <taxon>Philodinidae</taxon>
        <taxon>Rotaria</taxon>
    </lineage>
</organism>
<feature type="compositionally biased region" description="Pro residues" evidence="1">
    <location>
        <begin position="282"/>
        <end position="291"/>
    </location>
</feature>
<protein>
    <submittedName>
        <fullName evidence="2">Uncharacterized protein</fullName>
    </submittedName>
</protein>
<evidence type="ECO:0000313" key="2">
    <source>
        <dbReference type="EMBL" id="CAF1916059.1"/>
    </source>
</evidence>
<feature type="region of interest" description="Disordered" evidence="1">
    <location>
        <begin position="134"/>
        <end position="163"/>
    </location>
</feature>
<feature type="compositionally biased region" description="Polar residues" evidence="1">
    <location>
        <begin position="392"/>
        <end position="401"/>
    </location>
</feature>
<gene>
    <name evidence="2" type="ORF">MBJ925_LOCUS1257</name>
</gene>
<name>A0A816KCF7_9BILA</name>
<evidence type="ECO:0000256" key="1">
    <source>
        <dbReference type="SAM" id="MobiDB-lite"/>
    </source>
</evidence>
<sequence length="484" mass="53641">MDYLTSMASSPVYEFPYTGNQLHSTPLFNNDISALLSNITPTLGNQSIFQPGSITLNCVPQINASIVDRNPVVYEVPENVPMETILNHFGVDVHSLKRTDSISNYYRCQSDPTEITIISPSCRRRRRRRLVCREVTDSEDDNSDRRPLPHPRHYPKLDLNRPKEPPVALHNLLSNVWDKAKRGSEYLPRSASESNISQQWEAMKNSSLPPSNSNLNNIWQAMRNSPPPPSNPNINNAWQAMRSSSPPPNNPNINNAWQTMRNSPPPPTNPNINNAWQAMRSSPPPPPPLPNNPSLNNAWQAMRSSSPPPNNPNINNTWAAMRGATPPMTQQEQNAVNNVWKRANFESTQKSNGLSNIFRKMQVTPGTVIQPSPWMPPNNPAIGNVRNQANLGSASMLNNPSNPMPSQRPISPSPPPSSLYPSQPAANLAWNRMLQGANSSPSSPLPYPSMGALQHSPNRVPAPSSFASVLSQAHRQHSPYVGTW</sequence>